<feature type="domain" description="Kazal-like" evidence="2">
    <location>
        <begin position="128"/>
        <end position="176"/>
    </location>
</feature>
<dbReference type="Gene3D" id="3.30.60.30">
    <property type="match status" value="1"/>
</dbReference>
<dbReference type="PANTHER" id="PTHR21179">
    <property type="entry name" value="SERINE-TYPE ENDOPEPTIDASE INHIBITOR"/>
    <property type="match status" value="1"/>
</dbReference>
<comment type="caution">
    <text evidence="3">The sequence shown here is derived from an EMBL/GenBank/DDBJ whole genome shotgun (WGS) entry which is preliminary data.</text>
</comment>
<dbReference type="AlphaFoldDB" id="A0A9J6BG69"/>
<sequence length="184" mass="20887">MLKVLVIFLAFAAFSQTAHIPYSSEYSFESNEDDNHNCESSEEEIHFVPLPKKPEEPKKQLPEITIEPTTEEPEVQFTTIEENIFYHFNGNQEITTTILEESLIPDVRMTGQTTTKTSQLPREVEMCIEECKTKTSSVYDPVCGTDERTYTNTERMLCAGDCGATVNLFKRGTCVPVHIVGVFY</sequence>
<evidence type="ECO:0000313" key="4">
    <source>
        <dbReference type="Proteomes" id="UP001107558"/>
    </source>
</evidence>
<dbReference type="InterPro" id="IPR039932">
    <property type="entry name" value="Spink4-like"/>
</dbReference>
<proteinExistence type="predicted"/>
<keyword evidence="4" id="KW-1185">Reference proteome</keyword>
<name>A0A9J6BG69_POLVA</name>
<evidence type="ECO:0000259" key="2">
    <source>
        <dbReference type="PROSITE" id="PS51465"/>
    </source>
</evidence>
<dbReference type="PROSITE" id="PS51465">
    <property type="entry name" value="KAZAL_2"/>
    <property type="match status" value="1"/>
</dbReference>
<dbReference type="PANTHER" id="PTHR21179:SF1">
    <property type="entry name" value="KAZ1-TYPE SERINE PROTEASE INHIBITOR-LIKE PROTEIN TYPE EPSILON-RELATED"/>
    <property type="match status" value="1"/>
</dbReference>
<keyword evidence="1" id="KW-0732">Signal</keyword>
<feature type="signal peptide" evidence="1">
    <location>
        <begin position="1"/>
        <end position="17"/>
    </location>
</feature>
<dbReference type="InterPro" id="IPR036058">
    <property type="entry name" value="Kazal_dom_sf"/>
</dbReference>
<dbReference type="InterPro" id="IPR002350">
    <property type="entry name" value="Kazal_dom"/>
</dbReference>
<evidence type="ECO:0000256" key="1">
    <source>
        <dbReference type="SAM" id="SignalP"/>
    </source>
</evidence>
<organism evidence="3 4">
    <name type="scientific">Polypedilum vanderplanki</name>
    <name type="common">Sleeping chironomid midge</name>
    <dbReference type="NCBI Taxonomy" id="319348"/>
    <lineage>
        <taxon>Eukaryota</taxon>
        <taxon>Metazoa</taxon>
        <taxon>Ecdysozoa</taxon>
        <taxon>Arthropoda</taxon>
        <taxon>Hexapoda</taxon>
        <taxon>Insecta</taxon>
        <taxon>Pterygota</taxon>
        <taxon>Neoptera</taxon>
        <taxon>Endopterygota</taxon>
        <taxon>Diptera</taxon>
        <taxon>Nematocera</taxon>
        <taxon>Chironomoidea</taxon>
        <taxon>Chironomidae</taxon>
        <taxon>Chironominae</taxon>
        <taxon>Polypedilum</taxon>
        <taxon>Polypedilum</taxon>
    </lineage>
</organism>
<feature type="chain" id="PRO_5039952983" description="Kazal-like domain-containing protein" evidence="1">
    <location>
        <begin position="18"/>
        <end position="184"/>
    </location>
</feature>
<protein>
    <recommendedName>
        <fullName evidence="2">Kazal-like domain-containing protein</fullName>
    </recommendedName>
</protein>
<gene>
    <name evidence="3" type="ORF">PVAND_016788</name>
</gene>
<dbReference type="SUPFAM" id="SSF100895">
    <property type="entry name" value="Kazal-type serine protease inhibitors"/>
    <property type="match status" value="1"/>
</dbReference>
<dbReference type="EMBL" id="JADBJN010000004">
    <property type="protein sequence ID" value="KAG5668868.1"/>
    <property type="molecule type" value="Genomic_DNA"/>
</dbReference>
<dbReference type="Pfam" id="PF00050">
    <property type="entry name" value="Kazal_1"/>
    <property type="match status" value="1"/>
</dbReference>
<accession>A0A9J6BG69</accession>
<dbReference type="OrthoDB" id="6513408at2759"/>
<reference evidence="3" key="1">
    <citation type="submission" date="2021-03" db="EMBL/GenBank/DDBJ databases">
        <title>Chromosome level genome of the anhydrobiotic midge Polypedilum vanderplanki.</title>
        <authorList>
            <person name="Yoshida Y."/>
            <person name="Kikawada T."/>
            <person name="Gusev O."/>
        </authorList>
    </citation>
    <scope>NUCLEOTIDE SEQUENCE</scope>
    <source>
        <strain evidence="3">NIAS01</strain>
        <tissue evidence="3">Whole body or cell culture</tissue>
    </source>
</reference>
<evidence type="ECO:0000313" key="3">
    <source>
        <dbReference type="EMBL" id="KAG5668868.1"/>
    </source>
</evidence>
<dbReference type="GO" id="GO:0004867">
    <property type="term" value="F:serine-type endopeptidase inhibitor activity"/>
    <property type="evidence" value="ECO:0007669"/>
    <property type="project" value="InterPro"/>
</dbReference>
<dbReference type="Proteomes" id="UP001107558">
    <property type="component" value="Chromosome 4"/>
</dbReference>